<evidence type="ECO:0000313" key="2">
    <source>
        <dbReference type="EMBL" id="RMX45708.1"/>
    </source>
</evidence>
<organism evidence="2 3">
    <name type="scientific">Pocillopora damicornis</name>
    <name type="common">Cauliflower coral</name>
    <name type="synonym">Millepora damicornis</name>
    <dbReference type="NCBI Taxonomy" id="46731"/>
    <lineage>
        <taxon>Eukaryota</taxon>
        <taxon>Metazoa</taxon>
        <taxon>Cnidaria</taxon>
        <taxon>Anthozoa</taxon>
        <taxon>Hexacorallia</taxon>
        <taxon>Scleractinia</taxon>
        <taxon>Astrocoeniina</taxon>
        <taxon>Pocilloporidae</taxon>
        <taxon>Pocillopora</taxon>
    </lineage>
</organism>
<dbReference type="EMBL" id="RCHS01002789">
    <property type="protein sequence ID" value="RMX45708.1"/>
    <property type="molecule type" value="Genomic_DNA"/>
</dbReference>
<keyword evidence="3" id="KW-1185">Reference proteome</keyword>
<evidence type="ECO:0000313" key="3">
    <source>
        <dbReference type="Proteomes" id="UP000275408"/>
    </source>
</evidence>
<reference evidence="2 3" key="1">
    <citation type="journal article" date="2018" name="Sci. Rep.">
        <title>Comparative analysis of the Pocillopora damicornis genome highlights role of immune system in coral evolution.</title>
        <authorList>
            <person name="Cunning R."/>
            <person name="Bay R.A."/>
            <person name="Gillette P."/>
            <person name="Baker A.C."/>
            <person name="Traylor-Knowles N."/>
        </authorList>
    </citation>
    <scope>NUCLEOTIDE SEQUENCE [LARGE SCALE GENOMIC DNA]</scope>
    <source>
        <strain evidence="2">RSMAS</strain>
        <tissue evidence="2">Whole animal</tissue>
    </source>
</reference>
<feature type="region of interest" description="Disordered" evidence="1">
    <location>
        <begin position="43"/>
        <end position="62"/>
    </location>
</feature>
<name>A0A3M6TWP3_POCDA</name>
<protein>
    <submittedName>
        <fullName evidence="2">Uncharacterized protein</fullName>
    </submittedName>
</protein>
<dbReference type="Proteomes" id="UP000275408">
    <property type="component" value="Unassembled WGS sequence"/>
</dbReference>
<evidence type="ECO:0000256" key="1">
    <source>
        <dbReference type="SAM" id="MobiDB-lite"/>
    </source>
</evidence>
<dbReference type="AlphaFoldDB" id="A0A3M6TWP3"/>
<feature type="non-terminal residue" evidence="2">
    <location>
        <position position="1"/>
    </location>
</feature>
<feature type="non-terminal residue" evidence="2">
    <location>
        <position position="62"/>
    </location>
</feature>
<gene>
    <name evidence="2" type="ORF">pdam_00025928</name>
</gene>
<sequence>AAACVELKRFEEAITWCDKGLAKIDKNNRILLSLRLQSVGEVGDKSMEEKDPIIHDHGSTSS</sequence>
<proteinExistence type="predicted"/>
<accession>A0A3M6TWP3</accession>
<comment type="caution">
    <text evidence="2">The sequence shown here is derived from an EMBL/GenBank/DDBJ whole genome shotgun (WGS) entry which is preliminary data.</text>
</comment>